<dbReference type="GO" id="GO:0007165">
    <property type="term" value="P:signal transduction"/>
    <property type="evidence" value="ECO:0007669"/>
    <property type="project" value="TreeGrafter"/>
</dbReference>
<reference evidence="5 6" key="1">
    <citation type="journal article" date="2015" name="Genome Announc.">
        <title>Expanding the biotechnology potential of lactobacilli through comparative genomics of 213 strains and associated genera.</title>
        <authorList>
            <person name="Sun Z."/>
            <person name="Harris H.M."/>
            <person name="McCann A."/>
            <person name="Guo C."/>
            <person name="Argimon S."/>
            <person name="Zhang W."/>
            <person name="Yang X."/>
            <person name="Jeffery I.B."/>
            <person name="Cooney J.C."/>
            <person name="Kagawa T.F."/>
            <person name="Liu W."/>
            <person name="Song Y."/>
            <person name="Salvetti E."/>
            <person name="Wrobel A."/>
            <person name="Rasinkangas P."/>
            <person name="Parkhill J."/>
            <person name="Rea M.C."/>
            <person name="O'Sullivan O."/>
            <person name="Ritari J."/>
            <person name="Douillard F.P."/>
            <person name="Paul Ross R."/>
            <person name="Yang R."/>
            <person name="Briner A.E."/>
            <person name="Felis G.E."/>
            <person name="de Vos W.M."/>
            <person name="Barrangou R."/>
            <person name="Klaenhammer T.R."/>
            <person name="Caufield P.W."/>
            <person name="Cui Y."/>
            <person name="Zhang H."/>
            <person name="O'Toole P.W."/>
        </authorList>
    </citation>
    <scope>NUCLEOTIDE SEQUENCE [LARGE SCALE GENOMIC DNA]</scope>
    <source>
        <strain evidence="5 6">DSM 13145</strain>
    </source>
</reference>
<dbReference type="Proteomes" id="UP000051445">
    <property type="component" value="Unassembled WGS sequence"/>
</dbReference>
<evidence type="ECO:0000256" key="1">
    <source>
        <dbReference type="ARBA" id="ARBA00022723"/>
    </source>
</evidence>
<evidence type="ECO:0000256" key="4">
    <source>
        <dbReference type="PIRSR" id="PIRSR600760-2"/>
    </source>
</evidence>
<dbReference type="PATRIC" id="fig|1423746.3.peg.702"/>
<evidence type="ECO:0000256" key="3">
    <source>
        <dbReference type="ARBA" id="ARBA00022842"/>
    </source>
</evidence>
<evidence type="ECO:0000313" key="6">
    <source>
        <dbReference type="Proteomes" id="UP000051445"/>
    </source>
</evidence>
<gene>
    <name evidence="5" type="ORF">FD27_GL000694</name>
</gene>
<evidence type="ECO:0000256" key="2">
    <source>
        <dbReference type="ARBA" id="ARBA00022801"/>
    </source>
</evidence>
<sequence length="262" mass="29482">MIADEKQLQEIDSAVQVMFGSLRERTLTLMQKPFSVDTKTSQNDLVTTVDKANEQFIREQLIKIDPHSRIIGEEESYGHQIAPSLVGHIWIIDPIDGTMNFVRQRNHFAIMLALYIDGQATLGYILDVMNDDMYHCWRHHGAFVNRQQLSAPVELPLSQGLVDINRYLLLSNVHNLQDVARQAAGLRMYGSAGIELIHVFTGQLSAYISRLKPWDLAAGRVFAEELGLDVKTIDGRQLSVLSSNTVLVATKQASQEIGWLLK</sequence>
<dbReference type="InterPro" id="IPR000760">
    <property type="entry name" value="Inositol_monophosphatase-like"/>
</dbReference>
<keyword evidence="3 4" id="KW-0460">Magnesium</keyword>
<dbReference type="STRING" id="1423746.FD27_GL000694"/>
<dbReference type="InterPro" id="IPR020583">
    <property type="entry name" value="Inositol_monoP_metal-BS"/>
</dbReference>
<proteinExistence type="predicted"/>
<dbReference type="GO" id="GO:0008934">
    <property type="term" value="F:inositol monophosphate 1-phosphatase activity"/>
    <property type="evidence" value="ECO:0007669"/>
    <property type="project" value="TreeGrafter"/>
</dbReference>
<keyword evidence="6" id="KW-1185">Reference proteome</keyword>
<protein>
    <submittedName>
        <fullName evidence="5">Inositol-phosphate phosphatase</fullName>
    </submittedName>
</protein>
<comment type="cofactor">
    <cofactor evidence="4">
        <name>Mg(2+)</name>
        <dbReference type="ChEBI" id="CHEBI:18420"/>
    </cofactor>
</comment>
<feature type="binding site" evidence="4">
    <location>
        <position position="215"/>
    </location>
    <ligand>
        <name>Mg(2+)</name>
        <dbReference type="ChEBI" id="CHEBI:18420"/>
        <label>1</label>
        <note>catalytic</note>
    </ligand>
</feature>
<accession>A0A0R1P8J6</accession>
<name>A0A0R1P8J6_9LACO</name>
<dbReference type="OrthoDB" id="9772456at2"/>
<dbReference type="SUPFAM" id="SSF56655">
    <property type="entry name" value="Carbohydrate phosphatase"/>
    <property type="match status" value="1"/>
</dbReference>
<feature type="binding site" evidence="4">
    <location>
        <position position="73"/>
    </location>
    <ligand>
        <name>Mg(2+)</name>
        <dbReference type="ChEBI" id="CHEBI:18420"/>
        <label>1</label>
        <note>catalytic</note>
    </ligand>
</feature>
<dbReference type="GO" id="GO:0006020">
    <property type="term" value="P:inositol metabolic process"/>
    <property type="evidence" value="ECO:0007669"/>
    <property type="project" value="TreeGrafter"/>
</dbReference>
<dbReference type="AlphaFoldDB" id="A0A0R1P8J6"/>
<dbReference type="PROSITE" id="PS00629">
    <property type="entry name" value="IMP_1"/>
    <property type="match status" value="1"/>
</dbReference>
<dbReference type="EMBL" id="AZER01000016">
    <property type="protein sequence ID" value="KRL26948.1"/>
    <property type="molecule type" value="Genomic_DNA"/>
</dbReference>
<dbReference type="GO" id="GO:0046872">
    <property type="term" value="F:metal ion binding"/>
    <property type="evidence" value="ECO:0007669"/>
    <property type="project" value="UniProtKB-KW"/>
</dbReference>
<dbReference type="Gene3D" id="3.30.540.10">
    <property type="entry name" value="Fructose-1,6-Bisphosphatase, subunit A, domain 1"/>
    <property type="match status" value="1"/>
</dbReference>
<dbReference type="PRINTS" id="PR00377">
    <property type="entry name" value="IMPHPHTASES"/>
</dbReference>
<organism evidence="5 6">
    <name type="scientific">Limosilactobacillus frumenti DSM 13145</name>
    <dbReference type="NCBI Taxonomy" id="1423746"/>
    <lineage>
        <taxon>Bacteria</taxon>
        <taxon>Bacillati</taxon>
        <taxon>Bacillota</taxon>
        <taxon>Bacilli</taxon>
        <taxon>Lactobacillales</taxon>
        <taxon>Lactobacillaceae</taxon>
        <taxon>Limosilactobacillus</taxon>
    </lineage>
</organism>
<dbReference type="Gene3D" id="3.40.190.80">
    <property type="match status" value="1"/>
</dbReference>
<feature type="binding site" evidence="4">
    <location>
        <position position="93"/>
    </location>
    <ligand>
        <name>Mg(2+)</name>
        <dbReference type="ChEBI" id="CHEBI:18420"/>
        <label>2</label>
    </ligand>
</feature>
<dbReference type="PANTHER" id="PTHR20854">
    <property type="entry name" value="INOSITOL MONOPHOSPHATASE"/>
    <property type="match status" value="1"/>
</dbReference>
<dbReference type="PANTHER" id="PTHR20854:SF4">
    <property type="entry name" value="INOSITOL-1-MONOPHOSPHATASE-RELATED"/>
    <property type="match status" value="1"/>
</dbReference>
<feature type="binding site" evidence="4">
    <location>
        <position position="95"/>
    </location>
    <ligand>
        <name>Mg(2+)</name>
        <dbReference type="ChEBI" id="CHEBI:18420"/>
        <label>1</label>
        <note>catalytic</note>
    </ligand>
</feature>
<dbReference type="Pfam" id="PF00459">
    <property type="entry name" value="Inositol_P"/>
    <property type="match status" value="1"/>
</dbReference>
<comment type="caution">
    <text evidence="5">The sequence shown here is derived from an EMBL/GenBank/DDBJ whole genome shotgun (WGS) entry which is preliminary data.</text>
</comment>
<dbReference type="CDD" id="cd01637">
    <property type="entry name" value="IMPase_like"/>
    <property type="match status" value="1"/>
</dbReference>
<feature type="binding site" evidence="4">
    <location>
        <position position="96"/>
    </location>
    <ligand>
        <name>Mg(2+)</name>
        <dbReference type="ChEBI" id="CHEBI:18420"/>
        <label>1</label>
        <note>catalytic</note>
    </ligand>
</feature>
<evidence type="ECO:0000313" key="5">
    <source>
        <dbReference type="EMBL" id="KRL26948.1"/>
    </source>
</evidence>
<keyword evidence="1 4" id="KW-0479">Metal-binding</keyword>
<keyword evidence="2" id="KW-0378">Hydrolase</keyword>